<dbReference type="PANTHER" id="PTHR33508:SF2">
    <property type="entry name" value="UPF0056 INNER MEMBRANE PROTEIN MARC"/>
    <property type="match status" value="1"/>
</dbReference>
<accession>A0A6N8EC80</accession>
<protein>
    <recommendedName>
        <fullName evidence="8">UPF0056 membrane protein</fullName>
    </recommendedName>
</protein>
<keyword evidence="10" id="KW-1185">Reference proteome</keyword>
<dbReference type="Proteomes" id="UP000434044">
    <property type="component" value="Unassembled WGS sequence"/>
</dbReference>
<evidence type="ECO:0000256" key="7">
    <source>
        <dbReference type="ARBA" id="ARBA00023136"/>
    </source>
</evidence>
<evidence type="ECO:0000256" key="1">
    <source>
        <dbReference type="ARBA" id="ARBA00004429"/>
    </source>
</evidence>
<evidence type="ECO:0000256" key="6">
    <source>
        <dbReference type="ARBA" id="ARBA00022989"/>
    </source>
</evidence>
<organism evidence="9 10">
    <name type="scientific">Allochromatium palmeri</name>
    <dbReference type="NCBI Taxonomy" id="231048"/>
    <lineage>
        <taxon>Bacteria</taxon>
        <taxon>Pseudomonadati</taxon>
        <taxon>Pseudomonadota</taxon>
        <taxon>Gammaproteobacteria</taxon>
        <taxon>Chromatiales</taxon>
        <taxon>Chromatiaceae</taxon>
        <taxon>Allochromatium</taxon>
    </lineage>
</organism>
<keyword evidence="4" id="KW-0997">Cell inner membrane</keyword>
<evidence type="ECO:0000256" key="3">
    <source>
        <dbReference type="ARBA" id="ARBA00022475"/>
    </source>
</evidence>
<keyword evidence="6 8" id="KW-1133">Transmembrane helix</keyword>
<comment type="subcellular location">
    <subcellularLocation>
        <location evidence="1">Cell inner membrane</location>
        <topology evidence="1">Multi-pass membrane protein</topology>
    </subcellularLocation>
    <subcellularLocation>
        <location evidence="8">Cell membrane</location>
        <topology evidence="8">Multi-pass membrane protein</topology>
    </subcellularLocation>
</comment>
<feature type="transmembrane region" description="Helical" evidence="8">
    <location>
        <begin position="46"/>
        <end position="67"/>
    </location>
</feature>
<gene>
    <name evidence="9" type="ORF">GJ668_11865</name>
</gene>
<dbReference type="AlphaFoldDB" id="A0A6N8EC80"/>
<dbReference type="Pfam" id="PF01914">
    <property type="entry name" value="MarC"/>
    <property type="match status" value="1"/>
</dbReference>
<dbReference type="GO" id="GO:0005886">
    <property type="term" value="C:plasma membrane"/>
    <property type="evidence" value="ECO:0007669"/>
    <property type="project" value="UniProtKB-SubCell"/>
</dbReference>
<sequence>MTQLKRRTPLEQQLQAIATVLSLVNPAICGVLFAQVEGESSRRKHFVDATKAAMAILAILLGAALAGTRVLDLFGVSLDAFMVAGGGVLAWMGFSMLSGKGSIASSPAADSTPSLTPLILFAASPGTITGVITIAAAHTRLQLPTTALVAIGVAVATTWLIMILTAVLAGRRNDAGFLRDTITRLMGLLVLSMGVQFALTGFRSFTV</sequence>
<comment type="caution">
    <text evidence="8">Lacks conserved residue(s) required for the propagation of feature annotation.</text>
</comment>
<keyword evidence="3" id="KW-1003">Cell membrane</keyword>
<feature type="transmembrane region" description="Helical" evidence="8">
    <location>
        <begin position="182"/>
        <end position="202"/>
    </location>
</feature>
<evidence type="ECO:0000256" key="8">
    <source>
        <dbReference type="RuleBase" id="RU362048"/>
    </source>
</evidence>
<evidence type="ECO:0000256" key="5">
    <source>
        <dbReference type="ARBA" id="ARBA00022692"/>
    </source>
</evidence>
<dbReference type="PANTHER" id="PTHR33508">
    <property type="entry name" value="UPF0056 MEMBRANE PROTEIN YHCE"/>
    <property type="match status" value="1"/>
</dbReference>
<evidence type="ECO:0000313" key="10">
    <source>
        <dbReference type="Proteomes" id="UP000434044"/>
    </source>
</evidence>
<name>A0A6N8EC80_9GAMM</name>
<keyword evidence="7 8" id="KW-0472">Membrane</keyword>
<dbReference type="EMBL" id="WNKT01000024">
    <property type="protein sequence ID" value="MTW21785.1"/>
    <property type="molecule type" value="Genomic_DNA"/>
</dbReference>
<feature type="transmembrane region" description="Helical" evidence="8">
    <location>
        <begin position="115"/>
        <end position="136"/>
    </location>
</feature>
<evidence type="ECO:0000256" key="2">
    <source>
        <dbReference type="ARBA" id="ARBA00009784"/>
    </source>
</evidence>
<evidence type="ECO:0000313" key="9">
    <source>
        <dbReference type="EMBL" id="MTW21785.1"/>
    </source>
</evidence>
<dbReference type="InterPro" id="IPR002771">
    <property type="entry name" value="Multi_antbiot-R_MarC"/>
</dbReference>
<feature type="transmembrane region" description="Helical" evidence="8">
    <location>
        <begin position="73"/>
        <end position="94"/>
    </location>
</feature>
<comment type="caution">
    <text evidence="9">The sequence shown here is derived from an EMBL/GenBank/DDBJ whole genome shotgun (WGS) entry which is preliminary data.</text>
</comment>
<proteinExistence type="inferred from homology"/>
<feature type="transmembrane region" description="Helical" evidence="8">
    <location>
        <begin position="148"/>
        <end position="170"/>
    </location>
</feature>
<comment type="similarity">
    <text evidence="2 8">Belongs to the UPF0056 (MarC) family.</text>
</comment>
<reference evidence="9 10" key="1">
    <citation type="submission" date="2019-11" db="EMBL/GenBank/DDBJ databases">
        <title>Whole-genome sequence of the anaerobic purple sulfur bacterium Allochromatium palmeri DSM 15591.</title>
        <authorList>
            <person name="Kyndt J.A."/>
            <person name="Meyer T.E."/>
        </authorList>
    </citation>
    <scope>NUCLEOTIDE SEQUENCE [LARGE SCALE GENOMIC DNA]</scope>
    <source>
        <strain evidence="9 10">DSM 15591</strain>
    </source>
</reference>
<keyword evidence="5 8" id="KW-0812">Transmembrane</keyword>
<evidence type="ECO:0000256" key="4">
    <source>
        <dbReference type="ARBA" id="ARBA00022519"/>
    </source>
</evidence>